<evidence type="ECO:0000313" key="4">
    <source>
        <dbReference type="Ensembl" id="ENSSTUP00000048476.1"/>
    </source>
</evidence>
<reference evidence="4" key="1">
    <citation type="submission" date="2025-08" db="UniProtKB">
        <authorList>
            <consortium name="Ensembl"/>
        </authorList>
    </citation>
    <scope>IDENTIFICATION</scope>
</reference>
<keyword evidence="2" id="KW-0949">S-adenosyl-L-methionine</keyword>
<reference evidence="4" key="2">
    <citation type="submission" date="2025-09" db="UniProtKB">
        <authorList>
            <consortium name="Ensembl"/>
        </authorList>
    </citation>
    <scope>IDENTIFICATION</scope>
</reference>
<name>A0A673ZQT7_SALTR</name>
<dbReference type="SUPFAM" id="SSF53335">
    <property type="entry name" value="S-adenosyl-L-methionine-dependent methyltransferases"/>
    <property type="match status" value="1"/>
</dbReference>
<dbReference type="PANTHER" id="PTHR23108">
    <property type="entry name" value="METHYLTRANSFERASE-RELATED"/>
    <property type="match status" value="1"/>
</dbReference>
<gene>
    <name evidence="4" type="primary">METTL22</name>
    <name evidence="4" type="synonym">mettl22</name>
</gene>
<dbReference type="InterPro" id="IPR019410">
    <property type="entry name" value="Methyltransf_16"/>
</dbReference>
<dbReference type="InterPro" id="IPR038899">
    <property type="entry name" value="METTL22"/>
</dbReference>
<evidence type="ECO:0000256" key="2">
    <source>
        <dbReference type="ARBA" id="ARBA00022691"/>
    </source>
</evidence>
<evidence type="ECO:0000256" key="3">
    <source>
        <dbReference type="SAM" id="MobiDB-lite"/>
    </source>
</evidence>
<sequence>MDQITFHYDTVLSDVHLLLPNSRHLMARLNRVGQPVFISRFRILWDGAKQHTCDLGSPCGGEELDRDTQEESGRGDARGSETGADAGADGGEDGGEDRGADRGVEPPLDEDGDLEVPRRPRQRLPERDRDMVYPIILSQARREEEEEDEEEECPRDVIRIEHTMATPLEDVGKQVWRGAFLLADLILSQPTTFRGATVLELGAGTGLTSVVMATVAKTVYCTDVGEDLLSMCQKNVTLNRHLMEPAGGEVRVRLLDWLRHDLCTDADAEFGWTEDEVADLHDNTTIIIAADVCYDDDLTDALFRTLYRICNNLRLPCTTYLSIEKRLNFTLRHLDISCEAYDHFRHCLCEMQELKDGRTCFTVEQVKPSFPQCLLYERIEQLVRNTHTQWSFSCTVSYTHFTEPRKPLPNRMFLVLYPKPLPNRMFLVLYPKPNRMFLVLYPKPNRMFLVLYPKPNRMFLVLYPKPNRMFLVLYPKPNRMFLVLYPKPNRMFLVLYPKPNRMFLVLYPKPNRMFLVLYPYVYYTVRLWALFNKA</sequence>
<dbReference type="PANTHER" id="PTHR23108:SF0">
    <property type="entry name" value="METHYLTRANSFERASE-LIKE PROTEIN 22"/>
    <property type="match status" value="1"/>
</dbReference>
<dbReference type="GO" id="GO:0008276">
    <property type="term" value="F:protein methyltransferase activity"/>
    <property type="evidence" value="ECO:0007669"/>
    <property type="project" value="InterPro"/>
</dbReference>
<feature type="compositionally biased region" description="Basic and acidic residues" evidence="3">
    <location>
        <begin position="115"/>
        <end position="130"/>
    </location>
</feature>
<dbReference type="Gene3D" id="3.40.50.150">
    <property type="entry name" value="Vaccinia Virus protein VP39"/>
    <property type="match status" value="1"/>
</dbReference>
<accession>A0A673ZQT7</accession>
<dbReference type="InterPro" id="IPR029063">
    <property type="entry name" value="SAM-dependent_MTases_sf"/>
</dbReference>
<protein>
    <submittedName>
        <fullName evidence="4">Methyltransferase 22, Kin17 lysine</fullName>
    </submittedName>
</protein>
<dbReference type="Proteomes" id="UP000472277">
    <property type="component" value="Chromosome 32"/>
</dbReference>
<keyword evidence="1" id="KW-0489">Methyltransferase</keyword>
<proteinExistence type="predicted"/>
<evidence type="ECO:0000256" key="1">
    <source>
        <dbReference type="ARBA" id="ARBA00022603"/>
    </source>
</evidence>
<dbReference type="Ensembl" id="ENSSTUT00000050565.1">
    <property type="protein sequence ID" value="ENSSTUP00000048476.1"/>
    <property type="gene ID" value="ENSSTUG00000020346.1"/>
</dbReference>
<feature type="compositionally biased region" description="Basic and acidic residues" evidence="3">
    <location>
        <begin position="66"/>
        <end position="79"/>
    </location>
</feature>
<dbReference type="GeneTree" id="ENSGT00510000048539"/>
<dbReference type="GO" id="GO:0032259">
    <property type="term" value="P:methylation"/>
    <property type="evidence" value="ECO:0007669"/>
    <property type="project" value="UniProtKB-KW"/>
</dbReference>
<evidence type="ECO:0000313" key="5">
    <source>
        <dbReference type="Proteomes" id="UP000472277"/>
    </source>
</evidence>
<dbReference type="Pfam" id="PF10294">
    <property type="entry name" value="Methyltransf_16"/>
    <property type="match status" value="1"/>
</dbReference>
<dbReference type="AlphaFoldDB" id="A0A673ZQT7"/>
<feature type="region of interest" description="Disordered" evidence="3">
    <location>
        <begin position="56"/>
        <end position="130"/>
    </location>
</feature>
<organism evidence="4 5">
    <name type="scientific">Salmo trutta</name>
    <name type="common">Brown trout</name>
    <dbReference type="NCBI Taxonomy" id="8032"/>
    <lineage>
        <taxon>Eukaryota</taxon>
        <taxon>Metazoa</taxon>
        <taxon>Chordata</taxon>
        <taxon>Craniata</taxon>
        <taxon>Vertebrata</taxon>
        <taxon>Euteleostomi</taxon>
        <taxon>Actinopterygii</taxon>
        <taxon>Neopterygii</taxon>
        <taxon>Teleostei</taxon>
        <taxon>Protacanthopterygii</taxon>
        <taxon>Salmoniformes</taxon>
        <taxon>Salmonidae</taxon>
        <taxon>Salmoninae</taxon>
        <taxon>Salmo</taxon>
    </lineage>
</organism>
<keyword evidence="1" id="KW-0808">Transferase</keyword>
<dbReference type="CDD" id="cd02440">
    <property type="entry name" value="AdoMet_MTases"/>
    <property type="match status" value="1"/>
</dbReference>
<dbReference type="GO" id="GO:0005634">
    <property type="term" value="C:nucleus"/>
    <property type="evidence" value="ECO:0007669"/>
    <property type="project" value="TreeGrafter"/>
</dbReference>
<keyword evidence="5" id="KW-1185">Reference proteome</keyword>